<feature type="compositionally biased region" description="Basic and acidic residues" evidence="1">
    <location>
        <begin position="338"/>
        <end position="361"/>
    </location>
</feature>
<feature type="compositionally biased region" description="Basic and acidic residues" evidence="1">
    <location>
        <begin position="34"/>
        <end position="47"/>
    </location>
</feature>
<comment type="caution">
    <text evidence="2">The sequence shown here is derived from an EMBL/GenBank/DDBJ whole genome shotgun (WGS) entry which is preliminary data.</text>
</comment>
<protein>
    <recommendedName>
        <fullName evidence="4">Glycine zipper 2TM domain-containing protein</fullName>
    </recommendedName>
</protein>
<gene>
    <name evidence="2" type="ORF">AC579_3798</name>
</gene>
<feature type="region of interest" description="Disordered" evidence="1">
    <location>
        <begin position="232"/>
        <end position="389"/>
    </location>
</feature>
<feature type="compositionally biased region" description="Basic and acidic residues" evidence="1">
    <location>
        <begin position="63"/>
        <end position="79"/>
    </location>
</feature>
<name>A0A139HJS9_9PEZI</name>
<dbReference type="Proteomes" id="UP000073492">
    <property type="component" value="Unassembled WGS sequence"/>
</dbReference>
<feature type="compositionally biased region" description="Low complexity" evidence="1">
    <location>
        <begin position="164"/>
        <end position="199"/>
    </location>
</feature>
<evidence type="ECO:0000313" key="3">
    <source>
        <dbReference type="Proteomes" id="UP000073492"/>
    </source>
</evidence>
<feature type="compositionally biased region" description="Basic residues" evidence="1">
    <location>
        <begin position="100"/>
        <end position="110"/>
    </location>
</feature>
<evidence type="ECO:0008006" key="4">
    <source>
        <dbReference type="Google" id="ProtNLM"/>
    </source>
</evidence>
<reference evidence="2 3" key="1">
    <citation type="submission" date="2015-07" db="EMBL/GenBank/DDBJ databases">
        <title>Comparative genomics of the Sigatoka disease complex on banana suggests a link between parallel evolutionary changes in Pseudocercospora fijiensis and Pseudocercospora eumusae and increased virulence on the banana host.</title>
        <authorList>
            <person name="Chang T.-C."/>
            <person name="Salvucci A."/>
            <person name="Crous P.W."/>
            <person name="Stergiopoulos I."/>
        </authorList>
    </citation>
    <scope>NUCLEOTIDE SEQUENCE [LARGE SCALE GENOMIC DNA]</scope>
    <source>
        <strain evidence="2 3">CBS 116634</strain>
    </source>
</reference>
<feature type="compositionally biased region" description="Polar residues" evidence="1">
    <location>
        <begin position="200"/>
        <end position="213"/>
    </location>
</feature>
<organism evidence="2 3">
    <name type="scientific">Pseudocercospora musae</name>
    <dbReference type="NCBI Taxonomy" id="113226"/>
    <lineage>
        <taxon>Eukaryota</taxon>
        <taxon>Fungi</taxon>
        <taxon>Dikarya</taxon>
        <taxon>Ascomycota</taxon>
        <taxon>Pezizomycotina</taxon>
        <taxon>Dothideomycetes</taxon>
        <taxon>Dothideomycetidae</taxon>
        <taxon>Mycosphaerellales</taxon>
        <taxon>Mycosphaerellaceae</taxon>
        <taxon>Pseudocercospora</taxon>
    </lineage>
</organism>
<feature type="compositionally biased region" description="Basic and acidic residues" evidence="1">
    <location>
        <begin position="111"/>
        <end position="130"/>
    </location>
</feature>
<feature type="compositionally biased region" description="Basic and acidic residues" evidence="1">
    <location>
        <begin position="313"/>
        <end position="325"/>
    </location>
</feature>
<feature type="compositionally biased region" description="Polar residues" evidence="1">
    <location>
        <begin position="265"/>
        <end position="275"/>
    </location>
</feature>
<feature type="compositionally biased region" description="Basic residues" evidence="1">
    <location>
        <begin position="303"/>
        <end position="312"/>
    </location>
</feature>
<dbReference type="AlphaFoldDB" id="A0A139HJS9"/>
<evidence type="ECO:0000313" key="2">
    <source>
        <dbReference type="EMBL" id="KXT02700.1"/>
    </source>
</evidence>
<feature type="region of interest" description="Disordered" evidence="1">
    <location>
        <begin position="34"/>
        <end position="213"/>
    </location>
</feature>
<accession>A0A139HJS9</accession>
<dbReference type="EMBL" id="LFZO01000619">
    <property type="protein sequence ID" value="KXT02700.1"/>
    <property type="molecule type" value="Genomic_DNA"/>
</dbReference>
<sequence>MEKLILRGVMWGRGKADKIPDPWFEKIPGGYFKAREEAHKRHKSIDMKKRRSRRHSDDEYEHDDSRPARDDGYRSEGHGRHSTLGKSLDGPDEYDSINNRPRRKRSKPRRLRDDDDRYGYDSGYGRRDRQNAANGVEYGTGVVPPEQQEPQAHSIPPGADPYVAGAAAAAGAAGAQAAQAAPFSPVSVPRSPQQPPSSSNHSGATNPFVGSTSTLRGGMATGYVPYAHIYGGPKPANGSLNFAPPPSDTGSVQPNYLNQVAAPVAQQQGYVQNPYAQEAPPGSQPSYMPDPYWNERQYQNQHREHREHKDRHRRDDYESSEDSHSPPRSRRSRRSRRDRSYSRDRYSDDDSHRSRPARSERPPSGNAGPPARGKSQAVKGPFDTSSKGLGSSVVGAIAGGLVGSELGKNSKIPGAVGSILGALAANHFQARQRSTQVPSATDGLPVTITTTFEDEGRSTIACQEWLQLELAVRAATAAHFIVHDQSITEYLQCGNASWYYARKFQSAALGLSQALGGILLQLPVLGTILSSQCPLLGFFNSFSARSIQSAATTDIDLFSSDSTISVTLRLFSSSDSEEVGLSRPMMQAFLVLGIRRVSCSGRNPTSSARFVTYEQSVEYADGIFFCASVRAKEPVSAAWPGLDIPSARSPFEAFCCGNLAAAFLADLVFCGARNLAPARSWLQHGIAIKLEAFKYASSGVQAVSSSA</sequence>
<proteinExistence type="predicted"/>
<feature type="compositionally biased region" description="Polar residues" evidence="1">
    <location>
        <begin position="248"/>
        <end position="258"/>
    </location>
</feature>
<keyword evidence="3" id="KW-1185">Reference proteome</keyword>
<feature type="compositionally biased region" description="Basic residues" evidence="1">
    <location>
        <begin position="327"/>
        <end position="337"/>
    </location>
</feature>
<evidence type="ECO:0000256" key="1">
    <source>
        <dbReference type="SAM" id="MobiDB-lite"/>
    </source>
</evidence>